<dbReference type="InterPro" id="IPR052177">
    <property type="entry name" value="Divisome_Glycosyl_Hydrolase"/>
</dbReference>
<dbReference type="Gene3D" id="3.20.20.80">
    <property type="entry name" value="Glycosidases"/>
    <property type="match status" value="1"/>
</dbReference>
<proteinExistence type="predicted"/>
<evidence type="ECO:0000313" key="1">
    <source>
        <dbReference type="EMBL" id="MBE9039555.1"/>
    </source>
</evidence>
<dbReference type="PANTHER" id="PTHR43405:SF1">
    <property type="entry name" value="GLYCOSYL HYDROLASE DIGH"/>
    <property type="match status" value="1"/>
</dbReference>
<dbReference type="EMBL" id="JADEXN010000017">
    <property type="protein sequence ID" value="MBE9039555.1"/>
    <property type="molecule type" value="Genomic_DNA"/>
</dbReference>
<dbReference type="InterPro" id="IPR017853">
    <property type="entry name" value="GH"/>
</dbReference>
<dbReference type="PANTHER" id="PTHR43405">
    <property type="entry name" value="GLYCOSYL HYDROLASE DIGH"/>
    <property type="match status" value="1"/>
</dbReference>
<dbReference type="SUPFAM" id="SSF51445">
    <property type="entry name" value="(Trans)glycosidases"/>
    <property type="match status" value="1"/>
</dbReference>
<comment type="caution">
    <text evidence="1">The sequence shown here is derived from an EMBL/GenBank/DDBJ whole genome shotgun (WGS) entry which is preliminary data.</text>
</comment>
<reference evidence="1" key="1">
    <citation type="submission" date="2020-10" db="EMBL/GenBank/DDBJ databases">
        <authorList>
            <person name="Castelo-Branco R."/>
            <person name="Eusebio N."/>
            <person name="Adriana R."/>
            <person name="Vieira A."/>
            <person name="Brugerolle De Fraissinette N."/>
            <person name="Rezende De Castro R."/>
            <person name="Schneider M.P."/>
            <person name="Vasconcelos V."/>
            <person name="Leao P.N."/>
        </authorList>
    </citation>
    <scope>NUCLEOTIDE SEQUENCE</scope>
    <source>
        <strain evidence="1">LEGE 11467</strain>
    </source>
</reference>
<protein>
    <recommendedName>
        <fullName evidence="3">Glycosyl hydrolase-like 10 domain-containing protein</fullName>
    </recommendedName>
</protein>
<dbReference type="Proteomes" id="UP000621799">
    <property type="component" value="Unassembled WGS sequence"/>
</dbReference>
<name>A0A928VXM5_9CYAN</name>
<accession>A0A928VXM5</accession>
<dbReference type="AlphaFoldDB" id="A0A928VXM5"/>
<evidence type="ECO:0000313" key="2">
    <source>
        <dbReference type="Proteomes" id="UP000621799"/>
    </source>
</evidence>
<keyword evidence="2" id="KW-1185">Reference proteome</keyword>
<organism evidence="1 2">
    <name type="scientific">Zarconia navalis LEGE 11467</name>
    <dbReference type="NCBI Taxonomy" id="1828826"/>
    <lineage>
        <taxon>Bacteria</taxon>
        <taxon>Bacillati</taxon>
        <taxon>Cyanobacteriota</taxon>
        <taxon>Cyanophyceae</taxon>
        <taxon>Oscillatoriophycideae</taxon>
        <taxon>Oscillatoriales</taxon>
        <taxon>Oscillatoriales incertae sedis</taxon>
        <taxon>Zarconia</taxon>
        <taxon>Zarconia navalis</taxon>
    </lineage>
</organism>
<sequence length="493" mass="55530">MPQRWQFFSSRVAIAILSSGLFSFGMGHPATLAQTNNACQIVPSAAAQKEALRQAGIVEGNPEDRERYRDMVAKHGAEVQQCRRQTWPQNQALWLRVYPCDSKPGVLEGVLDEITNKGYNQVYVEAFYDGQVLLPASDNPTPWNSVVRSSGAEDIDLLSDAISIGRERGLKVYAWLFTLNFGYTYGQRFDRASVLARNGYGDTTLTVTDRAYAEYDGSNPGDRNQAFVDPYDEQARQDYRKLVDALIERQPDGVLFDYVRYPRGTGARSVVSEVQDLWIYGEAAKQALYQRALNSKGRELIERFLNQGYVSTSDVETVNRRYPQEEAMWQGRNVSQPVQEQLWYLSVAHAVQGVLDFLADAIEPVERDGIATGAVFFPDANQSVGEGGFDSRLQAWDRFPASMQWHPMIYGVCGQTSCIVDLLERVLNYAPLETQIVPAIAGKWGESVTNRPPLEVQMRDIQRAAPQVNSISHFAYSWQNPESDRERKFCSLN</sequence>
<evidence type="ECO:0008006" key="3">
    <source>
        <dbReference type="Google" id="ProtNLM"/>
    </source>
</evidence>
<gene>
    <name evidence="1" type="ORF">IQ235_01930</name>
</gene>